<keyword evidence="1" id="KW-1133">Transmembrane helix</keyword>
<feature type="transmembrane region" description="Helical" evidence="1">
    <location>
        <begin position="20"/>
        <end position="47"/>
    </location>
</feature>
<evidence type="ECO:0000313" key="2">
    <source>
        <dbReference type="EMBL" id="CAB4977951.1"/>
    </source>
</evidence>
<reference evidence="2" key="1">
    <citation type="submission" date="2020-05" db="EMBL/GenBank/DDBJ databases">
        <authorList>
            <person name="Chiriac C."/>
            <person name="Salcher M."/>
            <person name="Ghai R."/>
            <person name="Kavagutti S V."/>
        </authorList>
    </citation>
    <scope>NUCLEOTIDE SEQUENCE</scope>
</reference>
<gene>
    <name evidence="2" type="ORF">UFOPK3957_00314</name>
</gene>
<evidence type="ECO:0000256" key="1">
    <source>
        <dbReference type="SAM" id="Phobius"/>
    </source>
</evidence>
<feature type="transmembrane region" description="Helical" evidence="1">
    <location>
        <begin position="98"/>
        <end position="120"/>
    </location>
</feature>
<keyword evidence="1" id="KW-0812">Transmembrane</keyword>
<protein>
    <submittedName>
        <fullName evidence="2">Unannotated protein</fullName>
    </submittedName>
</protein>
<dbReference type="EMBL" id="CAFBOM010000033">
    <property type="protein sequence ID" value="CAB4977951.1"/>
    <property type="molecule type" value="Genomic_DNA"/>
</dbReference>
<sequence length="130" mass="13866">MTMNQVPQPSPVNQNAANPLVPILATVIWLLAAAIAALPVLMSVMIFDSGTDNASIWAWLLFYGLWAFLGVCILTVPIVWIVWAITRKHDGGGRLMRVLAALLPLIPLAVAAIGFIVTVAGPCQGNFSNC</sequence>
<feature type="transmembrane region" description="Helical" evidence="1">
    <location>
        <begin position="59"/>
        <end position="86"/>
    </location>
</feature>
<name>A0A6J7MAQ2_9ZZZZ</name>
<dbReference type="AlphaFoldDB" id="A0A6J7MAQ2"/>
<proteinExistence type="predicted"/>
<organism evidence="2">
    <name type="scientific">freshwater metagenome</name>
    <dbReference type="NCBI Taxonomy" id="449393"/>
    <lineage>
        <taxon>unclassified sequences</taxon>
        <taxon>metagenomes</taxon>
        <taxon>ecological metagenomes</taxon>
    </lineage>
</organism>
<accession>A0A6J7MAQ2</accession>
<keyword evidence="1" id="KW-0472">Membrane</keyword>